<evidence type="ECO:0000256" key="1">
    <source>
        <dbReference type="ARBA" id="ARBA00011738"/>
    </source>
</evidence>
<dbReference type="PANTHER" id="PTHR11079">
    <property type="entry name" value="CYTOSINE DEAMINASE FAMILY MEMBER"/>
    <property type="match status" value="1"/>
</dbReference>
<feature type="binding site" evidence="7">
    <location>
        <position position="85"/>
    </location>
    <ligand>
        <name>Zn(2+)</name>
        <dbReference type="ChEBI" id="CHEBI:29105"/>
        <note>catalytic</note>
    </ligand>
</feature>
<dbReference type="NCBIfam" id="NF008113">
    <property type="entry name" value="PRK10860.1"/>
    <property type="match status" value="1"/>
</dbReference>
<evidence type="ECO:0000256" key="3">
    <source>
        <dbReference type="ARBA" id="ARBA00022723"/>
    </source>
</evidence>
<evidence type="ECO:0000256" key="4">
    <source>
        <dbReference type="ARBA" id="ARBA00022801"/>
    </source>
</evidence>
<comment type="similarity">
    <text evidence="7">Belongs to the cytidine and deoxycytidylate deaminase family.</text>
</comment>
<keyword evidence="3 7" id="KW-0479">Metal-binding</keyword>
<proteinExistence type="inferred from homology"/>
<comment type="cofactor">
    <cofactor evidence="7">
        <name>Zn(2+)</name>
        <dbReference type="ChEBI" id="CHEBI:29105"/>
    </cofactor>
    <text evidence="7">Binds 1 zinc ion per subunit.</text>
</comment>
<keyword evidence="2 7" id="KW-0819">tRNA processing</keyword>
<evidence type="ECO:0000313" key="10">
    <source>
        <dbReference type="Proteomes" id="UP000070366"/>
    </source>
</evidence>
<dbReference type="PATRIC" id="fig|626937.4.peg.214"/>
<dbReference type="GO" id="GO:0052717">
    <property type="term" value="F:tRNA-specific adenosine-34 deaminase activity"/>
    <property type="evidence" value="ECO:0007669"/>
    <property type="project" value="UniProtKB-UniRule"/>
</dbReference>
<dbReference type="GO" id="GO:0002100">
    <property type="term" value="P:tRNA wobble adenosine to inosine editing"/>
    <property type="evidence" value="ECO:0007669"/>
    <property type="project" value="UniProtKB-UniRule"/>
</dbReference>
<accession>A0A136Q8A9</accession>
<dbReference type="PROSITE" id="PS51747">
    <property type="entry name" value="CYT_DCMP_DEAMINASES_2"/>
    <property type="match status" value="1"/>
</dbReference>
<feature type="binding site" evidence="7">
    <location>
        <position position="82"/>
    </location>
    <ligand>
        <name>Zn(2+)</name>
        <dbReference type="ChEBI" id="CHEBI:29105"/>
        <note>catalytic</note>
    </ligand>
</feature>
<evidence type="ECO:0000313" key="9">
    <source>
        <dbReference type="EMBL" id="KXK66908.1"/>
    </source>
</evidence>
<dbReference type="InterPro" id="IPR028883">
    <property type="entry name" value="tRNA_aden_deaminase"/>
</dbReference>
<sequence>MDDEKWMRAAIEQALLAEEMDEVPIGAVIVRDGALIAAAHNTRETDKNPLCHAEVSAIAEAAQALRGWRLPGCTLYVTLEPCPMCAGAAINARIPRIVFGAYDKKAGAFGTLYDLAEGKLNHKPEVTGGVLEEECAQLLSSYFKKKRK</sequence>
<dbReference type="GO" id="GO:0008270">
    <property type="term" value="F:zinc ion binding"/>
    <property type="evidence" value="ECO:0007669"/>
    <property type="project" value="UniProtKB-UniRule"/>
</dbReference>
<feature type="active site" description="Proton donor" evidence="7">
    <location>
        <position position="54"/>
    </location>
</feature>
<comment type="catalytic activity">
    <reaction evidence="6 7">
        <text>adenosine(34) in tRNA + H2O + H(+) = inosine(34) in tRNA + NH4(+)</text>
        <dbReference type="Rhea" id="RHEA:43168"/>
        <dbReference type="Rhea" id="RHEA-COMP:10373"/>
        <dbReference type="Rhea" id="RHEA-COMP:10374"/>
        <dbReference type="ChEBI" id="CHEBI:15377"/>
        <dbReference type="ChEBI" id="CHEBI:15378"/>
        <dbReference type="ChEBI" id="CHEBI:28938"/>
        <dbReference type="ChEBI" id="CHEBI:74411"/>
        <dbReference type="ChEBI" id="CHEBI:82852"/>
        <dbReference type="EC" id="3.5.4.33"/>
    </reaction>
</comment>
<dbReference type="EC" id="3.5.4.33" evidence="7"/>
<evidence type="ECO:0000259" key="8">
    <source>
        <dbReference type="PROSITE" id="PS51747"/>
    </source>
</evidence>
<protein>
    <recommendedName>
        <fullName evidence="7">tRNA-specific adenosine deaminase</fullName>
        <ecNumber evidence="7">3.5.4.33</ecNumber>
    </recommendedName>
</protein>
<reference evidence="10" key="1">
    <citation type="submission" date="2016-02" db="EMBL/GenBank/DDBJ databases">
        <authorList>
            <person name="Mitreva M."/>
            <person name="Pepin K.H."/>
            <person name="Mihindukulasuriya K.A."/>
            <person name="Fulton R."/>
            <person name="Fronick C."/>
            <person name="O'Laughlin M."/>
            <person name="Miner T."/>
            <person name="Herter B."/>
            <person name="Rosa B.A."/>
            <person name="Cordes M."/>
            <person name="Tomlinson C."/>
            <person name="Wollam A."/>
            <person name="Palsikar V.B."/>
            <person name="Mardis E.R."/>
            <person name="Wilson R.K."/>
        </authorList>
    </citation>
    <scope>NUCLEOTIDE SEQUENCE [LARGE SCALE GENOMIC DNA]</scope>
    <source>
        <strain evidence="10">DSM 22607</strain>
    </source>
</reference>
<organism evidence="9 10">
    <name type="scientific">Christensenella minuta</name>
    <dbReference type="NCBI Taxonomy" id="626937"/>
    <lineage>
        <taxon>Bacteria</taxon>
        <taxon>Bacillati</taxon>
        <taxon>Bacillota</taxon>
        <taxon>Clostridia</taxon>
        <taxon>Christensenellales</taxon>
        <taxon>Christensenellaceae</taxon>
        <taxon>Christensenella</taxon>
    </lineage>
</organism>
<dbReference type="InterPro" id="IPR016193">
    <property type="entry name" value="Cytidine_deaminase-like"/>
</dbReference>
<dbReference type="InterPro" id="IPR002125">
    <property type="entry name" value="CMP_dCMP_dom"/>
</dbReference>
<dbReference type="Gene3D" id="3.40.140.10">
    <property type="entry name" value="Cytidine Deaminase, domain 2"/>
    <property type="match status" value="1"/>
</dbReference>
<evidence type="ECO:0000256" key="6">
    <source>
        <dbReference type="ARBA" id="ARBA00048045"/>
    </source>
</evidence>
<comment type="subunit">
    <text evidence="1 7">Homodimer.</text>
</comment>
<dbReference type="CDD" id="cd01285">
    <property type="entry name" value="nucleoside_deaminase"/>
    <property type="match status" value="1"/>
</dbReference>
<dbReference type="EMBL" id="LSZW01000022">
    <property type="protein sequence ID" value="KXK66908.1"/>
    <property type="molecule type" value="Genomic_DNA"/>
</dbReference>
<feature type="domain" description="CMP/dCMP-type deaminase" evidence="8">
    <location>
        <begin position="1"/>
        <end position="112"/>
    </location>
</feature>
<dbReference type="InterPro" id="IPR058535">
    <property type="entry name" value="MafB19-deam"/>
</dbReference>
<dbReference type="SUPFAM" id="SSF53927">
    <property type="entry name" value="Cytidine deaminase-like"/>
    <property type="match status" value="1"/>
</dbReference>
<comment type="caution">
    <text evidence="9">The sequence shown here is derived from an EMBL/GenBank/DDBJ whole genome shotgun (WGS) entry which is preliminary data.</text>
</comment>
<dbReference type="RefSeq" id="WP_258107093.1">
    <property type="nucleotide sequence ID" value="NZ_CABMOF010000020.1"/>
</dbReference>
<dbReference type="Pfam" id="PF14437">
    <property type="entry name" value="MafB19-deam"/>
    <property type="match status" value="1"/>
</dbReference>
<evidence type="ECO:0000256" key="2">
    <source>
        <dbReference type="ARBA" id="ARBA00022694"/>
    </source>
</evidence>
<keyword evidence="4 7" id="KW-0378">Hydrolase</keyword>
<comment type="function">
    <text evidence="7">Catalyzes the deamination of adenosine to inosine at the wobble position 34 of tRNA(Arg2).</text>
</comment>
<evidence type="ECO:0000256" key="7">
    <source>
        <dbReference type="HAMAP-Rule" id="MF_00972"/>
    </source>
</evidence>
<keyword evidence="10" id="KW-1185">Reference proteome</keyword>
<gene>
    <name evidence="7" type="primary">tadA</name>
    <name evidence="9" type="ORF">HMPREF3293_00212</name>
</gene>
<feature type="binding site" evidence="7">
    <location>
        <position position="52"/>
    </location>
    <ligand>
        <name>Zn(2+)</name>
        <dbReference type="ChEBI" id="CHEBI:29105"/>
        <note>catalytic</note>
    </ligand>
</feature>
<dbReference type="HAMAP" id="MF_00972">
    <property type="entry name" value="tRNA_aden_deaminase"/>
    <property type="match status" value="1"/>
</dbReference>
<dbReference type="FunFam" id="3.40.140.10:FF:000005">
    <property type="entry name" value="tRNA-specific adenosine deaminase"/>
    <property type="match status" value="1"/>
</dbReference>
<keyword evidence="5 7" id="KW-0862">Zinc</keyword>
<dbReference type="AlphaFoldDB" id="A0A136Q8A9"/>
<name>A0A136Q8A9_9FIRM</name>
<evidence type="ECO:0000256" key="5">
    <source>
        <dbReference type="ARBA" id="ARBA00022833"/>
    </source>
</evidence>
<dbReference type="PANTHER" id="PTHR11079:SF202">
    <property type="entry name" value="TRNA-SPECIFIC ADENOSINE DEAMINASE"/>
    <property type="match status" value="1"/>
</dbReference>
<dbReference type="STRING" id="626937.HMPREF3293_00212"/>
<dbReference type="Proteomes" id="UP000070366">
    <property type="component" value="Unassembled WGS sequence"/>
</dbReference>